<dbReference type="EMBL" id="GBRH01254872">
    <property type="protein sequence ID" value="JAD43023.1"/>
    <property type="molecule type" value="Transcribed_RNA"/>
</dbReference>
<reference evidence="1" key="1">
    <citation type="submission" date="2014-09" db="EMBL/GenBank/DDBJ databases">
        <authorList>
            <person name="Magalhaes I.L.F."/>
            <person name="Oliveira U."/>
            <person name="Santos F.R."/>
            <person name="Vidigal T.H.D.A."/>
            <person name="Brescovit A.D."/>
            <person name="Santos A.J."/>
        </authorList>
    </citation>
    <scope>NUCLEOTIDE SEQUENCE</scope>
    <source>
        <tissue evidence="1">Shoot tissue taken approximately 20 cm above the soil surface</tissue>
    </source>
</reference>
<sequence>MTTKGHAACAVDHYLRHGPMAGVFKVRGGDLDEKRKKTRMDLDFYGDTTDLEAILFLSYQWSDIQQLSHLVTISGFGLQETCPFWEFQNTYGPQWRGPARGYGQLYALHLIELYGFKLANKLADANADAV</sequence>
<reference evidence="1" key="2">
    <citation type="journal article" date="2015" name="Data Brief">
        <title>Shoot transcriptome of the giant reed, Arundo donax.</title>
        <authorList>
            <person name="Barrero R.A."/>
            <person name="Guerrero F.D."/>
            <person name="Moolhuijzen P."/>
            <person name="Goolsby J.A."/>
            <person name="Tidwell J."/>
            <person name="Bellgard S.E."/>
            <person name="Bellgard M.I."/>
        </authorList>
    </citation>
    <scope>NUCLEOTIDE SEQUENCE</scope>
    <source>
        <tissue evidence="1">Shoot tissue taken approximately 20 cm above the soil surface</tissue>
    </source>
</reference>
<name>A0A0A8ZZ62_ARUDO</name>
<evidence type="ECO:0000313" key="1">
    <source>
        <dbReference type="EMBL" id="JAD43023.1"/>
    </source>
</evidence>
<proteinExistence type="predicted"/>
<protein>
    <submittedName>
        <fullName evidence="1">Uncharacterized protein</fullName>
    </submittedName>
</protein>
<dbReference type="SUPFAM" id="SSF54001">
    <property type="entry name" value="Cysteine proteinases"/>
    <property type="match status" value="1"/>
</dbReference>
<accession>A0A0A8ZZ62</accession>
<dbReference type="AlphaFoldDB" id="A0A0A8ZZ62"/>
<organism evidence="1">
    <name type="scientific">Arundo donax</name>
    <name type="common">Giant reed</name>
    <name type="synonym">Donax arundinaceus</name>
    <dbReference type="NCBI Taxonomy" id="35708"/>
    <lineage>
        <taxon>Eukaryota</taxon>
        <taxon>Viridiplantae</taxon>
        <taxon>Streptophyta</taxon>
        <taxon>Embryophyta</taxon>
        <taxon>Tracheophyta</taxon>
        <taxon>Spermatophyta</taxon>
        <taxon>Magnoliopsida</taxon>
        <taxon>Liliopsida</taxon>
        <taxon>Poales</taxon>
        <taxon>Poaceae</taxon>
        <taxon>PACMAD clade</taxon>
        <taxon>Arundinoideae</taxon>
        <taxon>Arundineae</taxon>
        <taxon>Arundo</taxon>
    </lineage>
</organism>
<dbReference type="InterPro" id="IPR038765">
    <property type="entry name" value="Papain-like_cys_pep_sf"/>
</dbReference>